<dbReference type="InterPro" id="IPR007641">
    <property type="entry name" value="RNA_pol_Rpb2_7"/>
</dbReference>
<dbReference type="GO" id="GO:0003677">
    <property type="term" value="F:DNA binding"/>
    <property type="evidence" value="ECO:0007669"/>
    <property type="project" value="InterPro"/>
</dbReference>
<dbReference type="Proteomes" id="UP001055712">
    <property type="component" value="Unassembled WGS sequence"/>
</dbReference>
<evidence type="ECO:0000256" key="2">
    <source>
        <dbReference type="ARBA" id="ARBA00004123"/>
    </source>
</evidence>
<evidence type="ECO:0000256" key="6">
    <source>
        <dbReference type="ARBA" id="ARBA00022679"/>
    </source>
</evidence>
<sequence>MVQTRAQAAKNKASKSPDVPKLTRKQKHVAADAAAGDGPSQALTDKPLNVPGMPNKPPNLAKLRTVPCSHPIASLPASPASSPAQPSPGTSQFTIAAVLQQQPEAGQTPRPADADQIASDAAESQAGAEASSVERRQPQGEDDAAAVGQHAVSQPPAAASAATTLLEQSAAPPLQQAQAPALQPRPEKLLKRIPDKAVPCDKLPDGPEPVAVDVEYVAAADLQPVDDTAAALAQAVAGLEASDWVQSVQALNLLRQLVVCHPETCASQLDLVVPLVLKSVRSLRSSVCKTAVMGVVDLYSTYGTALLPLTDVGGQQKPASSLLAQLLLKCSSNDKKFVIEEAQRALQVMVASLAASEMLRMLLPYADTHKNPKVRGKAAGAVAEAVARMQPTDLLAFGHPQLLKVAGKLVTDNTPDARDGAKKVIAMLKTAFAEPAVEAQLAVEVPPAAPAAAEGELPRQLSKAHAGNWDELGQRQPDQMSYMRTQVQGERVPPELEALAQPHIDSYDYFLGEGMQHVIDNMEGIEIENPLTKTRHRFWFENPAVSRPIREDVGAAAAGDQRLFPRECREAGTTYKAPFTCDLVYQVEGMPEQRLSKRLGSLPIMLKSKNCYLRNMTRRELVGRKEESNEFGGTFICNGIERIIRMLVQNRRHYILGLRRSAYHKRGPAFTEMATMIRCVRPDESSLTNRCHYLADGSCVFAFTIRRAEYFVPAGILLKCFLEVSDRELYDKLVGSVAPNSGHSSFVAERVELLLRQAHQFGLHTRAQCVEYLGNLFRAVLDAPARKTDHQVGEQLLRELLLIHLDQPADKLQLVVQMLLKLYALADHQCSEDNPDALTHHEALLPGHLLLKFLREQLETALEVFKAMVKRDIESRPEVVNLQSEQYIRKVADRMQDVGSKFEYLLNTGNLVSRSGLDMSQSTGFTVVAEKLNFHRYLSHFRSIHRGAYFAELRTTTVRKLLPESWGFLCPVHTPDGSPCGLLNHFTAACRVVTHESEAPDELLTATLRVLGALGMVPTAPVLPSPPAPGHLCVQLDGRVVGHVRASLAGAMVAHLRAIKAANLAAEEQLTPGATVLPVDDEERLLPSHTEVVHIPYEVGAPYPGIFIFTQAARMIRPVKQIASGAAELIGGLEQNTMSIRMPDGGEGGTKGLRFTHTEFHTRSMLSVVASLTPYSDFNQSPRNMYQCQMAKQTMGTPCQALTHRTDNKMYRIQTPQTPIARTKRYEQYCMDEFPNGTNAVVAVLAYTGYDMEDAMILNKSSVERGFAHAYLYKTETVDLREDKGKDIQFQVDSAAARRKVPVGQRVRPEGAFGDTFPQVIPSTPDSEAVKTKGVQPEGPHKAAELIDSDGLPHIGAAIWPGQPYTATMDKLTGKSGGSKLKGEETAVVDQVSIIGSGKDKGIRQANIKLRFNRNPVIGDKFASRHGQKGVLSRLFDDVDMPFCEATGIRPDLLINPHAFPSRMTIGMLIESLVSKTGALTGKFADASPFQSSDAGQPVDHPSQYGAILEEAGFTRNGGEVMISGVTGEPFPVDIYVGLVYYQRLRHMVLDKFQVRSTGPINPLTRQPIKGRKFGGGIRFGEMERDSLLAHGAAYLLHDRLHSCSDYHVMDVCANCGLLISTVNIPQAASDVMGVRATSGDSGGRGMTVCRLCESGKYVERVALPYVFKYLVSELAAMNIRCSLDVK</sequence>
<keyword evidence="8" id="KW-0479">Metal-binding</keyword>
<dbReference type="Pfam" id="PF00562">
    <property type="entry name" value="RNA_pol_Rpb2_6"/>
    <property type="match status" value="1"/>
</dbReference>
<comment type="subcellular location">
    <subcellularLocation>
        <location evidence="2">Nucleus</location>
    </subcellularLocation>
    <subcellularLocation>
        <location evidence="3">Plastid</location>
    </subcellularLocation>
</comment>
<evidence type="ECO:0000256" key="1">
    <source>
        <dbReference type="ARBA" id="ARBA00004026"/>
    </source>
</evidence>
<keyword evidence="12" id="KW-0539">Nucleus</keyword>
<evidence type="ECO:0000256" key="14">
    <source>
        <dbReference type="ARBA" id="ARBA00048552"/>
    </source>
</evidence>
<dbReference type="FunFam" id="2.40.270.10:FF:000006">
    <property type="entry name" value="DNA-directed RNA polymerase subunit beta"/>
    <property type="match status" value="1"/>
</dbReference>
<dbReference type="InterPro" id="IPR034085">
    <property type="entry name" value="TOG"/>
</dbReference>
<keyword evidence="9" id="KW-0863">Zinc-finger</keyword>
<feature type="compositionally biased region" description="Low complexity" evidence="16">
    <location>
        <begin position="69"/>
        <end position="88"/>
    </location>
</feature>
<keyword evidence="5 15" id="KW-0240">DNA-directed RNA polymerase</keyword>
<dbReference type="InterPro" id="IPR007121">
    <property type="entry name" value="RNA_pol_bsu_CS"/>
</dbReference>
<dbReference type="Gene3D" id="2.40.270.10">
    <property type="entry name" value="DNA-directed RNA polymerase, subunit 2, domain 6"/>
    <property type="match status" value="2"/>
</dbReference>
<feature type="compositionally biased region" description="Polar residues" evidence="16">
    <location>
        <begin position="89"/>
        <end position="105"/>
    </location>
</feature>
<dbReference type="Gene3D" id="3.90.1800.10">
    <property type="entry name" value="RNA polymerase alpha subunit dimerisation domain"/>
    <property type="match status" value="1"/>
</dbReference>
<dbReference type="InterPro" id="IPR015712">
    <property type="entry name" value="DNA-dir_RNA_pol_su2"/>
</dbReference>
<evidence type="ECO:0000256" key="7">
    <source>
        <dbReference type="ARBA" id="ARBA00022695"/>
    </source>
</evidence>
<dbReference type="GO" id="GO:0008270">
    <property type="term" value="F:zinc ion binding"/>
    <property type="evidence" value="ECO:0007669"/>
    <property type="project" value="UniProtKB-KW"/>
</dbReference>
<dbReference type="InterPro" id="IPR011989">
    <property type="entry name" value="ARM-like"/>
</dbReference>
<dbReference type="InterPro" id="IPR016024">
    <property type="entry name" value="ARM-type_fold"/>
</dbReference>
<dbReference type="GO" id="GO:0005634">
    <property type="term" value="C:nucleus"/>
    <property type="evidence" value="ECO:0007669"/>
    <property type="project" value="UniProtKB-SubCell"/>
</dbReference>
<dbReference type="Gene3D" id="1.25.10.10">
    <property type="entry name" value="Leucine-rich Repeat Variant"/>
    <property type="match status" value="1"/>
</dbReference>
<dbReference type="GO" id="GO:0032549">
    <property type="term" value="F:ribonucleoside binding"/>
    <property type="evidence" value="ECO:0007669"/>
    <property type="project" value="InterPro"/>
</dbReference>
<dbReference type="GO" id="GO:0006351">
    <property type="term" value="P:DNA-templated transcription"/>
    <property type="evidence" value="ECO:0007669"/>
    <property type="project" value="InterPro"/>
</dbReference>
<dbReference type="InterPro" id="IPR007644">
    <property type="entry name" value="RNA_pol_bsu_protrusion"/>
</dbReference>
<keyword evidence="7 15" id="KW-0548">Nucleotidyltransferase</keyword>
<evidence type="ECO:0000256" key="4">
    <source>
        <dbReference type="ARBA" id="ARBA00006835"/>
    </source>
</evidence>
<dbReference type="GO" id="GO:0000428">
    <property type="term" value="C:DNA-directed RNA polymerase complex"/>
    <property type="evidence" value="ECO:0007669"/>
    <property type="project" value="UniProtKB-KW"/>
</dbReference>
<comment type="function">
    <text evidence="1 15">DNA-dependent RNA polymerase catalyzes the transcription of DNA into RNA using the four ribonucleoside triphosphates as substrates.</text>
</comment>
<comment type="caution">
    <text evidence="18">The sequence shown here is derived from an EMBL/GenBank/DDBJ whole genome shotgun (WGS) entry which is preliminary data.</text>
</comment>
<dbReference type="InterPro" id="IPR007645">
    <property type="entry name" value="RNA_pol_Rpb2_3"/>
</dbReference>
<dbReference type="InterPro" id="IPR037033">
    <property type="entry name" value="DNA-dir_RNAP_su2_hyb_sf"/>
</dbReference>
<dbReference type="EMBL" id="SIDB01000004">
    <property type="protein sequence ID" value="KAI3433406.1"/>
    <property type="molecule type" value="Genomic_DNA"/>
</dbReference>
<feature type="compositionally biased region" description="Low complexity" evidence="16">
    <location>
        <begin position="154"/>
        <end position="163"/>
    </location>
</feature>
<reference evidence="18" key="2">
    <citation type="submission" date="2020-11" db="EMBL/GenBank/DDBJ databases">
        <authorList>
            <person name="Cecchin M."/>
            <person name="Marcolungo L."/>
            <person name="Rossato M."/>
            <person name="Girolomoni L."/>
            <person name="Cosentino E."/>
            <person name="Cuine S."/>
            <person name="Li-Beisson Y."/>
            <person name="Delledonne M."/>
            <person name="Ballottari M."/>
        </authorList>
    </citation>
    <scope>NUCLEOTIDE SEQUENCE</scope>
    <source>
        <strain evidence="18">211/11P</strain>
        <tissue evidence="18">Whole cell</tissue>
    </source>
</reference>
<evidence type="ECO:0000256" key="16">
    <source>
        <dbReference type="SAM" id="MobiDB-lite"/>
    </source>
</evidence>
<accession>A0A9D4TSG4</accession>
<dbReference type="Gene3D" id="3.90.1070.20">
    <property type="match status" value="1"/>
</dbReference>
<dbReference type="FunFam" id="3.90.1100.10:FF:000008">
    <property type="entry name" value="DNA-directed RNA polymerase subunit beta"/>
    <property type="match status" value="1"/>
</dbReference>
<comment type="subunit">
    <text evidence="13">In plastids the minimal PEP RNA polymerase catalytic core is composed of four subunits: alpha, beta, beta', and beta''. When a (nuclear-encoded) sigma factor is associated with the core the holoenzyme is formed, which can initiate transcription.</text>
</comment>
<dbReference type="InterPro" id="IPR007120">
    <property type="entry name" value="DNA-dir_RNAP_su2_dom"/>
</dbReference>
<keyword evidence="19" id="KW-1185">Reference proteome</keyword>
<dbReference type="PANTHER" id="PTHR20856">
    <property type="entry name" value="DNA-DIRECTED RNA POLYMERASE I SUBUNIT 2"/>
    <property type="match status" value="1"/>
</dbReference>
<dbReference type="GO" id="GO:0009536">
    <property type="term" value="C:plastid"/>
    <property type="evidence" value="ECO:0007669"/>
    <property type="project" value="UniProtKB-SubCell"/>
</dbReference>
<evidence type="ECO:0000256" key="3">
    <source>
        <dbReference type="ARBA" id="ARBA00004474"/>
    </source>
</evidence>
<keyword evidence="10" id="KW-0862">Zinc</keyword>
<name>A0A9D4TSG4_CHLVU</name>
<evidence type="ECO:0000259" key="17">
    <source>
        <dbReference type="SMART" id="SM01349"/>
    </source>
</evidence>
<dbReference type="SMART" id="SM01349">
    <property type="entry name" value="TOG"/>
    <property type="match status" value="1"/>
</dbReference>
<dbReference type="Gene3D" id="3.90.1110.10">
    <property type="entry name" value="RNA polymerase Rpb2, domain 2"/>
    <property type="match status" value="1"/>
</dbReference>
<dbReference type="InterPro" id="IPR037034">
    <property type="entry name" value="RNA_pol_Rpb2_2_sf"/>
</dbReference>
<evidence type="ECO:0000256" key="9">
    <source>
        <dbReference type="ARBA" id="ARBA00022771"/>
    </source>
</evidence>
<organism evidence="18 19">
    <name type="scientific">Chlorella vulgaris</name>
    <name type="common">Green alga</name>
    <dbReference type="NCBI Taxonomy" id="3077"/>
    <lineage>
        <taxon>Eukaryota</taxon>
        <taxon>Viridiplantae</taxon>
        <taxon>Chlorophyta</taxon>
        <taxon>core chlorophytes</taxon>
        <taxon>Trebouxiophyceae</taxon>
        <taxon>Chlorellales</taxon>
        <taxon>Chlorellaceae</taxon>
        <taxon>Chlorella clade</taxon>
        <taxon>Chlorella</taxon>
    </lineage>
</organism>
<evidence type="ECO:0000256" key="15">
    <source>
        <dbReference type="RuleBase" id="RU363031"/>
    </source>
</evidence>
<evidence type="ECO:0000256" key="11">
    <source>
        <dbReference type="ARBA" id="ARBA00023163"/>
    </source>
</evidence>
<evidence type="ECO:0000313" key="18">
    <source>
        <dbReference type="EMBL" id="KAI3433406.1"/>
    </source>
</evidence>
<evidence type="ECO:0000256" key="10">
    <source>
        <dbReference type="ARBA" id="ARBA00022833"/>
    </source>
</evidence>
<dbReference type="SUPFAM" id="SSF48371">
    <property type="entry name" value="ARM repeat"/>
    <property type="match status" value="1"/>
</dbReference>
<dbReference type="InterPro" id="IPR007642">
    <property type="entry name" value="RNA_pol_Rpb2_2"/>
</dbReference>
<evidence type="ECO:0000313" key="19">
    <source>
        <dbReference type="Proteomes" id="UP001055712"/>
    </source>
</evidence>
<comment type="catalytic activity">
    <reaction evidence="14 15">
        <text>RNA(n) + a ribonucleoside 5'-triphosphate = RNA(n+1) + diphosphate</text>
        <dbReference type="Rhea" id="RHEA:21248"/>
        <dbReference type="Rhea" id="RHEA-COMP:14527"/>
        <dbReference type="Rhea" id="RHEA-COMP:17342"/>
        <dbReference type="ChEBI" id="CHEBI:33019"/>
        <dbReference type="ChEBI" id="CHEBI:61557"/>
        <dbReference type="ChEBI" id="CHEBI:140395"/>
        <dbReference type="EC" id="2.7.7.6"/>
    </reaction>
</comment>
<dbReference type="CDD" id="cd00653">
    <property type="entry name" value="RNA_pol_B_RPB2"/>
    <property type="match status" value="1"/>
</dbReference>
<dbReference type="GO" id="GO:0003899">
    <property type="term" value="F:DNA-directed RNA polymerase activity"/>
    <property type="evidence" value="ECO:0007669"/>
    <property type="project" value="UniProtKB-EC"/>
</dbReference>
<evidence type="ECO:0000256" key="5">
    <source>
        <dbReference type="ARBA" id="ARBA00022478"/>
    </source>
</evidence>
<gene>
    <name evidence="18" type="ORF">D9Q98_003222</name>
</gene>
<feature type="domain" description="TOG" evidence="17">
    <location>
        <begin position="220"/>
        <end position="451"/>
    </location>
</feature>
<dbReference type="Pfam" id="PF04561">
    <property type="entry name" value="RNA_pol_Rpb2_2"/>
    <property type="match status" value="1"/>
</dbReference>
<dbReference type="Pfam" id="PF04565">
    <property type="entry name" value="RNA_pol_Rpb2_3"/>
    <property type="match status" value="1"/>
</dbReference>
<dbReference type="OrthoDB" id="10248617at2759"/>
<dbReference type="Gene3D" id="3.90.1100.10">
    <property type="match status" value="2"/>
</dbReference>
<dbReference type="FunFam" id="3.90.1800.10:FF:000004">
    <property type="entry name" value="DNA-directed RNA polymerase subunit beta"/>
    <property type="match status" value="1"/>
</dbReference>
<dbReference type="PROSITE" id="PS01166">
    <property type="entry name" value="RNA_POL_BETA"/>
    <property type="match status" value="1"/>
</dbReference>
<dbReference type="Pfam" id="PF06883">
    <property type="entry name" value="RNA_pol_Rpa2_4"/>
    <property type="match status" value="1"/>
</dbReference>
<feature type="region of interest" description="Disordered" evidence="16">
    <location>
        <begin position="1"/>
        <end position="163"/>
    </location>
</feature>
<protein>
    <recommendedName>
        <fullName evidence="15">DNA-directed RNA polymerase subunit beta</fullName>
        <ecNumber evidence="15">2.7.7.6</ecNumber>
    </recommendedName>
</protein>
<dbReference type="InterPro" id="IPR009674">
    <property type="entry name" value="Rpa2_dom_4"/>
</dbReference>
<evidence type="ECO:0000256" key="8">
    <source>
        <dbReference type="ARBA" id="ARBA00022723"/>
    </source>
</evidence>
<evidence type="ECO:0000256" key="12">
    <source>
        <dbReference type="ARBA" id="ARBA00023242"/>
    </source>
</evidence>
<dbReference type="SUPFAM" id="SSF64484">
    <property type="entry name" value="beta and beta-prime subunits of DNA dependent RNA-polymerase"/>
    <property type="match status" value="1"/>
</dbReference>
<comment type="similarity">
    <text evidence="4 15">Belongs to the RNA polymerase beta chain family.</text>
</comment>
<dbReference type="EC" id="2.7.7.6" evidence="15"/>
<reference evidence="18" key="1">
    <citation type="journal article" date="2019" name="Plant J.">
        <title>Chlorella vulgaris genome assembly and annotation reveals the molecular basis for metabolic acclimation to high light conditions.</title>
        <authorList>
            <person name="Cecchin M."/>
            <person name="Marcolungo L."/>
            <person name="Rossato M."/>
            <person name="Girolomoni L."/>
            <person name="Cosentino E."/>
            <person name="Cuine S."/>
            <person name="Li-Beisson Y."/>
            <person name="Delledonne M."/>
            <person name="Ballottari M."/>
        </authorList>
    </citation>
    <scope>NUCLEOTIDE SEQUENCE</scope>
    <source>
        <strain evidence="18">211/11P</strain>
    </source>
</reference>
<evidence type="ECO:0000256" key="13">
    <source>
        <dbReference type="ARBA" id="ARBA00026088"/>
    </source>
</evidence>
<keyword evidence="11 15" id="KW-0804">Transcription</keyword>
<feature type="compositionally biased region" description="Low complexity" evidence="16">
    <location>
        <begin position="118"/>
        <end position="131"/>
    </location>
</feature>
<keyword evidence="6 15" id="KW-0808">Transferase</keyword>
<proteinExistence type="inferred from homology"/>
<dbReference type="Pfam" id="PF04563">
    <property type="entry name" value="RNA_pol_Rpb2_1"/>
    <property type="match status" value="1"/>
</dbReference>
<dbReference type="Pfam" id="PF04560">
    <property type="entry name" value="RNA_pol_Rpb2_7"/>
    <property type="match status" value="1"/>
</dbReference>